<dbReference type="EMBL" id="BGZK01001045">
    <property type="protein sequence ID" value="GBP69573.1"/>
    <property type="molecule type" value="Genomic_DNA"/>
</dbReference>
<accession>A0A4C1Y2F2</accession>
<reference evidence="1 2" key="1">
    <citation type="journal article" date="2019" name="Commun. Biol.">
        <title>The bagworm genome reveals a unique fibroin gene that provides high tensile strength.</title>
        <authorList>
            <person name="Kono N."/>
            <person name="Nakamura H."/>
            <person name="Ohtoshi R."/>
            <person name="Tomita M."/>
            <person name="Numata K."/>
            <person name="Arakawa K."/>
        </authorList>
    </citation>
    <scope>NUCLEOTIDE SEQUENCE [LARGE SCALE GENOMIC DNA]</scope>
</reference>
<keyword evidence="2" id="KW-1185">Reference proteome</keyword>
<sequence>MQRTLIIATYRNSTQQRQQHLLAVKPEKWYRGFGSSPVRDAAGHARRLRDGKCGSKAVASTGLLTTPHPLFLTALADLPNLPSASRRLSPGRRANPIPLNYRPKMIKASRLSNNGLVRWSAAINVLTRRCTGPVCSVSSHARPTFSQAKTLDDNSSYNFLKRSSFALMMIIFTSFWSRARSLYRWPCCGFTRLLGETDLPAGKLAPPVDKPAREQICFIICSRDCVSNQHTTGAGPPGKGLLPNFYQQDS</sequence>
<dbReference type="Proteomes" id="UP000299102">
    <property type="component" value="Unassembled WGS sequence"/>
</dbReference>
<name>A0A4C1Y2F2_EUMVA</name>
<dbReference type="AlphaFoldDB" id="A0A4C1Y2F2"/>
<gene>
    <name evidence="1" type="ORF">EVAR_52070_1</name>
</gene>
<proteinExistence type="predicted"/>
<protein>
    <submittedName>
        <fullName evidence="1">Uncharacterized protein</fullName>
    </submittedName>
</protein>
<evidence type="ECO:0000313" key="2">
    <source>
        <dbReference type="Proteomes" id="UP000299102"/>
    </source>
</evidence>
<comment type="caution">
    <text evidence="1">The sequence shown here is derived from an EMBL/GenBank/DDBJ whole genome shotgun (WGS) entry which is preliminary data.</text>
</comment>
<evidence type="ECO:0000313" key="1">
    <source>
        <dbReference type="EMBL" id="GBP69573.1"/>
    </source>
</evidence>
<organism evidence="1 2">
    <name type="scientific">Eumeta variegata</name>
    <name type="common">Bagworm moth</name>
    <name type="synonym">Eumeta japonica</name>
    <dbReference type="NCBI Taxonomy" id="151549"/>
    <lineage>
        <taxon>Eukaryota</taxon>
        <taxon>Metazoa</taxon>
        <taxon>Ecdysozoa</taxon>
        <taxon>Arthropoda</taxon>
        <taxon>Hexapoda</taxon>
        <taxon>Insecta</taxon>
        <taxon>Pterygota</taxon>
        <taxon>Neoptera</taxon>
        <taxon>Endopterygota</taxon>
        <taxon>Lepidoptera</taxon>
        <taxon>Glossata</taxon>
        <taxon>Ditrysia</taxon>
        <taxon>Tineoidea</taxon>
        <taxon>Psychidae</taxon>
        <taxon>Oiketicinae</taxon>
        <taxon>Eumeta</taxon>
    </lineage>
</organism>